<dbReference type="RefSeq" id="WP_136335412.1">
    <property type="nucleotide sequence ID" value="NZ_QXMP01000002.1"/>
</dbReference>
<evidence type="ECO:0000256" key="1">
    <source>
        <dbReference type="SAM" id="SignalP"/>
    </source>
</evidence>
<name>A0A4S3M695_9FLAO</name>
<reference evidence="2 3" key="1">
    <citation type="submission" date="2019-04" db="EMBL/GenBank/DDBJ databases">
        <title>Draft genome sequence of Robertkochia marina CC-AMO-30D.</title>
        <authorList>
            <person name="Hameed A."/>
            <person name="Lin S.-Y."/>
            <person name="Shahina M."/>
            <person name="Lai W.-A."/>
            <person name="Young C.-C."/>
        </authorList>
    </citation>
    <scope>NUCLEOTIDE SEQUENCE [LARGE SCALE GENOMIC DNA]</scope>
    <source>
        <strain evidence="2 3">CC-AMO-30D</strain>
    </source>
</reference>
<evidence type="ECO:0000313" key="2">
    <source>
        <dbReference type="EMBL" id="THD69921.1"/>
    </source>
</evidence>
<accession>A0A4S3M695</accession>
<organism evidence="2 3">
    <name type="scientific">Robertkochia marina</name>
    <dbReference type="NCBI Taxonomy" id="1227945"/>
    <lineage>
        <taxon>Bacteria</taxon>
        <taxon>Pseudomonadati</taxon>
        <taxon>Bacteroidota</taxon>
        <taxon>Flavobacteriia</taxon>
        <taxon>Flavobacteriales</taxon>
        <taxon>Flavobacteriaceae</taxon>
        <taxon>Robertkochia</taxon>
    </lineage>
</organism>
<sequence length="242" mass="27601">MRNILCLLVFMMFLLPVQNISCQTPGTTADLFQLSEELGNLIRQVDHENAVDNDLKVAGSRYADDRFKESVLYLGGKEIPGVYARFDALNGVMEIKINISDSENEVYVVKKDPEIRCKIGDDLYVYSEYSSDEGRQNGYLLALVTDGDYRLFKKQWVYFREGRDSGDPLKGSVPNRFILKEEVLVGVNRELPKLVKMRRNKVLEMLPEQEVAAARSFLSEKGYDLKEEAELVTFFQALNAGF</sequence>
<gene>
    <name evidence="2" type="ORF">E7Z59_06240</name>
</gene>
<protein>
    <submittedName>
        <fullName evidence="2">Uncharacterized protein</fullName>
    </submittedName>
</protein>
<dbReference type="AlphaFoldDB" id="A0A4S3M695"/>
<keyword evidence="3" id="KW-1185">Reference proteome</keyword>
<dbReference type="EMBL" id="SSMC01000001">
    <property type="protein sequence ID" value="THD69921.1"/>
    <property type="molecule type" value="Genomic_DNA"/>
</dbReference>
<feature type="signal peptide" evidence="1">
    <location>
        <begin position="1"/>
        <end position="22"/>
    </location>
</feature>
<proteinExistence type="predicted"/>
<dbReference type="Proteomes" id="UP000305939">
    <property type="component" value="Unassembled WGS sequence"/>
</dbReference>
<comment type="caution">
    <text evidence="2">The sequence shown here is derived from an EMBL/GenBank/DDBJ whole genome shotgun (WGS) entry which is preliminary data.</text>
</comment>
<keyword evidence="1" id="KW-0732">Signal</keyword>
<feature type="chain" id="PRO_5020766066" evidence="1">
    <location>
        <begin position="23"/>
        <end position="242"/>
    </location>
</feature>
<evidence type="ECO:0000313" key="3">
    <source>
        <dbReference type="Proteomes" id="UP000305939"/>
    </source>
</evidence>